<dbReference type="GO" id="GO:0006974">
    <property type="term" value="P:DNA damage response"/>
    <property type="evidence" value="ECO:0007669"/>
    <property type="project" value="TreeGrafter"/>
</dbReference>
<organism evidence="1">
    <name type="scientific">marine sediment metagenome</name>
    <dbReference type="NCBI Taxonomy" id="412755"/>
    <lineage>
        <taxon>unclassified sequences</taxon>
        <taxon>metagenomes</taxon>
        <taxon>ecological metagenomes</taxon>
    </lineage>
</organism>
<evidence type="ECO:0000313" key="1">
    <source>
        <dbReference type="EMBL" id="KKM93283.1"/>
    </source>
</evidence>
<protein>
    <recommendedName>
        <fullName evidence="2">Periplasmic/secreted protein</fullName>
    </recommendedName>
</protein>
<proteinExistence type="predicted"/>
<sequence length="229" mass="25697">MKRILALMSILTFSTLSFAEEAPEMGIINFEASAVTEIDNDELVTRLQVFEQGKNPGQLTELVNKKTALVLDAVKHFKGIHAETSSYNTQPVYDDGKISQWRVTQQLTLETADFEQMSQFIADISSLANIQSMQFQISKEKTEQAKTQLLKLTIKNFKDKATLISKEFDRSGYELMSLSIDNNFVRPMPMMERANLMSSDMRMKGAPAALEAGNNEITVTVRGSIQLSK</sequence>
<gene>
    <name evidence="1" type="ORF">LCGC14_1209890</name>
</gene>
<dbReference type="PANTHER" id="PTHR34387:SF1">
    <property type="entry name" value="PERIPLASMIC IMMUNOGENIC PROTEIN"/>
    <property type="match status" value="1"/>
</dbReference>
<dbReference type="InterPro" id="IPR007497">
    <property type="entry name" value="SIMPL/DUF541"/>
</dbReference>
<accession>A0A0F9LIN0</accession>
<dbReference type="InterPro" id="IPR052022">
    <property type="entry name" value="26kDa_periplasmic_antigen"/>
</dbReference>
<dbReference type="EMBL" id="LAZR01006286">
    <property type="protein sequence ID" value="KKM93283.1"/>
    <property type="molecule type" value="Genomic_DNA"/>
</dbReference>
<dbReference type="Pfam" id="PF04402">
    <property type="entry name" value="SIMPL"/>
    <property type="match status" value="1"/>
</dbReference>
<evidence type="ECO:0008006" key="2">
    <source>
        <dbReference type="Google" id="ProtNLM"/>
    </source>
</evidence>
<dbReference type="AlphaFoldDB" id="A0A0F9LIN0"/>
<comment type="caution">
    <text evidence="1">The sequence shown here is derived from an EMBL/GenBank/DDBJ whole genome shotgun (WGS) entry which is preliminary data.</text>
</comment>
<reference evidence="1" key="1">
    <citation type="journal article" date="2015" name="Nature">
        <title>Complex archaea that bridge the gap between prokaryotes and eukaryotes.</title>
        <authorList>
            <person name="Spang A."/>
            <person name="Saw J.H."/>
            <person name="Jorgensen S.L."/>
            <person name="Zaremba-Niedzwiedzka K."/>
            <person name="Martijn J."/>
            <person name="Lind A.E."/>
            <person name="van Eijk R."/>
            <person name="Schleper C."/>
            <person name="Guy L."/>
            <person name="Ettema T.J."/>
        </authorList>
    </citation>
    <scope>NUCLEOTIDE SEQUENCE</scope>
</reference>
<dbReference type="PANTHER" id="PTHR34387">
    <property type="entry name" value="SLR1258 PROTEIN"/>
    <property type="match status" value="1"/>
</dbReference>
<name>A0A0F9LIN0_9ZZZZ</name>
<dbReference type="Gene3D" id="3.30.110.170">
    <property type="entry name" value="Protein of unknown function (DUF541), domain 1"/>
    <property type="match status" value="1"/>
</dbReference>
<dbReference type="Gene3D" id="3.30.70.2970">
    <property type="entry name" value="Protein of unknown function (DUF541), domain 2"/>
    <property type="match status" value="1"/>
</dbReference>